<gene>
    <name evidence="2" type="ORF">PAXINDRAFT_169059</name>
</gene>
<dbReference type="AlphaFoldDB" id="A0A0C9TIX9"/>
<dbReference type="OrthoDB" id="2692486at2759"/>
<feature type="region of interest" description="Disordered" evidence="1">
    <location>
        <begin position="17"/>
        <end position="52"/>
    </location>
</feature>
<dbReference type="Proteomes" id="UP000053647">
    <property type="component" value="Unassembled WGS sequence"/>
</dbReference>
<dbReference type="EMBL" id="KN819336">
    <property type="protein sequence ID" value="KIJ15610.1"/>
    <property type="molecule type" value="Genomic_DNA"/>
</dbReference>
<name>A0A0C9TIX9_PAXIN</name>
<protein>
    <recommendedName>
        <fullName evidence="4">C2H2-type domain-containing protein</fullName>
    </recommendedName>
</protein>
<reference evidence="2 3" key="1">
    <citation type="submission" date="2014-06" db="EMBL/GenBank/DDBJ databases">
        <authorList>
            <consortium name="DOE Joint Genome Institute"/>
            <person name="Kuo A."/>
            <person name="Kohler A."/>
            <person name="Nagy L.G."/>
            <person name="Floudas D."/>
            <person name="Copeland A."/>
            <person name="Barry K.W."/>
            <person name="Cichocki N."/>
            <person name="Veneault-Fourrey C."/>
            <person name="LaButti K."/>
            <person name="Lindquist E.A."/>
            <person name="Lipzen A."/>
            <person name="Lundell T."/>
            <person name="Morin E."/>
            <person name="Murat C."/>
            <person name="Sun H."/>
            <person name="Tunlid A."/>
            <person name="Henrissat B."/>
            <person name="Grigoriev I.V."/>
            <person name="Hibbett D.S."/>
            <person name="Martin F."/>
            <person name="Nordberg H.P."/>
            <person name="Cantor M.N."/>
            <person name="Hua S.X."/>
        </authorList>
    </citation>
    <scope>NUCLEOTIDE SEQUENCE [LARGE SCALE GENOMIC DNA]</scope>
    <source>
        <strain evidence="2 3">ATCC 200175</strain>
    </source>
</reference>
<keyword evidence="3" id="KW-1185">Reference proteome</keyword>
<evidence type="ECO:0000256" key="1">
    <source>
        <dbReference type="SAM" id="MobiDB-lite"/>
    </source>
</evidence>
<evidence type="ECO:0000313" key="3">
    <source>
        <dbReference type="Proteomes" id="UP000053647"/>
    </source>
</evidence>
<accession>A0A0C9TIX9</accession>
<evidence type="ECO:0000313" key="2">
    <source>
        <dbReference type="EMBL" id="KIJ15610.1"/>
    </source>
</evidence>
<reference evidence="3" key="2">
    <citation type="submission" date="2015-01" db="EMBL/GenBank/DDBJ databases">
        <title>Evolutionary Origins and Diversification of the Mycorrhizal Mutualists.</title>
        <authorList>
            <consortium name="DOE Joint Genome Institute"/>
            <consortium name="Mycorrhizal Genomics Consortium"/>
            <person name="Kohler A."/>
            <person name="Kuo A."/>
            <person name="Nagy L.G."/>
            <person name="Floudas D."/>
            <person name="Copeland A."/>
            <person name="Barry K.W."/>
            <person name="Cichocki N."/>
            <person name="Veneault-Fourrey C."/>
            <person name="LaButti K."/>
            <person name="Lindquist E.A."/>
            <person name="Lipzen A."/>
            <person name="Lundell T."/>
            <person name="Morin E."/>
            <person name="Murat C."/>
            <person name="Riley R."/>
            <person name="Ohm R."/>
            <person name="Sun H."/>
            <person name="Tunlid A."/>
            <person name="Henrissat B."/>
            <person name="Grigoriev I.V."/>
            <person name="Hibbett D.S."/>
            <person name="Martin F."/>
        </authorList>
    </citation>
    <scope>NUCLEOTIDE SEQUENCE [LARGE SCALE GENOMIC DNA]</scope>
    <source>
        <strain evidence="3">ATCC 200175</strain>
    </source>
</reference>
<proteinExistence type="predicted"/>
<evidence type="ECO:0008006" key="4">
    <source>
        <dbReference type="Google" id="ProtNLM"/>
    </source>
</evidence>
<sequence>MYAPTSARAGQALVTAASEKATQSSSHRKDGVMHACRPQASPSGSGSKENRSQVMKIEGIIVDAEECRRKRTEGINKSDFYCCEWDLDGSPCGMWIGGEKRDIREHLQKWHGVRKGLDKERISCLWRGCETRPLRKESLSRHIRSVHLGLRWKYLCCGNLYTREDAGGKHEHAEGVDGKEPQDGPVTVLLGPGARVINMHAAFEPSSPPGITSPEF</sequence>
<dbReference type="HOGENOM" id="CLU_1277971_0_0_1"/>
<organism evidence="2 3">
    <name type="scientific">Paxillus involutus ATCC 200175</name>
    <dbReference type="NCBI Taxonomy" id="664439"/>
    <lineage>
        <taxon>Eukaryota</taxon>
        <taxon>Fungi</taxon>
        <taxon>Dikarya</taxon>
        <taxon>Basidiomycota</taxon>
        <taxon>Agaricomycotina</taxon>
        <taxon>Agaricomycetes</taxon>
        <taxon>Agaricomycetidae</taxon>
        <taxon>Boletales</taxon>
        <taxon>Paxilineae</taxon>
        <taxon>Paxillaceae</taxon>
        <taxon>Paxillus</taxon>
    </lineage>
</organism>